<feature type="domain" description="Phosphatidylinositol transfer protein N-terminal" evidence="1">
    <location>
        <begin position="36"/>
        <end position="135"/>
    </location>
</feature>
<dbReference type="GO" id="GO:0031210">
    <property type="term" value="F:phosphatidylcholine binding"/>
    <property type="evidence" value="ECO:0007669"/>
    <property type="project" value="TreeGrafter"/>
</dbReference>
<dbReference type="InterPro" id="IPR055261">
    <property type="entry name" value="PI_transfer_N"/>
</dbReference>
<organism evidence="2 3">
    <name type="scientific">Rhamnusium bicolor</name>
    <dbReference type="NCBI Taxonomy" id="1586634"/>
    <lineage>
        <taxon>Eukaryota</taxon>
        <taxon>Metazoa</taxon>
        <taxon>Ecdysozoa</taxon>
        <taxon>Arthropoda</taxon>
        <taxon>Hexapoda</taxon>
        <taxon>Insecta</taxon>
        <taxon>Pterygota</taxon>
        <taxon>Neoptera</taxon>
        <taxon>Endopterygota</taxon>
        <taxon>Coleoptera</taxon>
        <taxon>Polyphaga</taxon>
        <taxon>Cucujiformia</taxon>
        <taxon>Chrysomeloidea</taxon>
        <taxon>Cerambycidae</taxon>
        <taxon>Lepturinae</taxon>
        <taxon>Rhagiini</taxon>
        <taxon>Rhamnusium</taxon>
    </lineage>
</organism>
<dbReference type="GO" id="GO:0035091">
    <property type="term" value="F:phosphatidylinositol binding"/>
    <property type="evidence" value="ECO:0007669"/>
    <property type="project" value="TreeGrafter"/>
</dbReference>
<feature type="domain" description="Phosphatidylinositol transfer protein N-terminal" evidence="1">
    <location>
        <begin position="136"/>
        <end position="161"/>
    </location>
</feature>
<comment type="caution">
    <text evidence="2">The sequence shown here is derived from an EMBL/GenBank/DDBJ whole genome shotgun (WGS) entry which is preliminary data.</text>
</comment>
<evidence type="ECO:0000259" key="1">
    <source>
        <dbReference type="Pfam" id="PF02121"/>
    </source>
</evidence>
<evidence type="ECO:0000313" key="3">
    <source>
        <dbReference type="Proteomes" id="UP001162156"/>
    </source>
</evidence>
<dbReference type="AlphaFoldDB" id="A0AAV8X219"/>
<dbReference type="GO" id="GO:0008526">
    <property type="term" value="F:phosphatidylinositol transfer activity"/>
    <property type="evidence" value="ECO:0007669"/>
    <property type="project" value="TreeGrafter"/>
</dbReference>
<dbReference type="Pfam" id="PF02121">
    <property type="entry name" value="IP_trans"/>
    <property type="match status" value="2"/>
</dbReference>
<dbReference type="SUPFAM" id="SSF55961">
    <property type="entry name" value="Bet v1-like"/>
    <property type="match status" value="1"/>
</dbReference>
<dbReference type="PANTHER" id="PTHR10658:SF11">
    <property type="entry name" value="VIBRATOR, ISOFORM B"/>
    <property type="match status" value="1"/>
</dbReference>
<proteinExistence type="predicted"/>
<dbReference type="GO" id="GO:0008525">
    <property type="term" value="F:phosphatidylcholine transporter activity"/>
    <property type="evidence" value="ECO:0007669"/>
    <property type="project" value="TreeGrafter"/>
</dbReference>
<name>A0AAV8X219_9CUCU</name>
<dbReference type="PANTHER" id="PTHR10658">
    <property type="entry name" value="PHOSPHATIDYLINOSITOL TRANSFER PROTEIN"/>
    <property type="match status" value="1"/>
</dbReference>
<dbReference type="EMBL" id="JANEYF010003975">
    <property type="protein sequence ID" value="KAJ8932698.1"/>
    <property type="molecule type" value="Genomic_DNA"/>
</dbReference>
<dbReference type="Proteomes" id="UP001162156">
    <property type="component" value="Unassembled WGS sequence"/>
</dbReference>
<accession>A0AAV8X219</accession>
<keyword evidence="3" id="KW-1185">Reference proteome</keyword>
<dbReference type="Gene3D" id="3.30.530.20">
    <property type="match status" value="1"/>
</dbReference>
<dbReference type="InterPro" id="IPR001666">
    <property type="entry name" value="PI_transfer"/>
</dbReference>
<reference evidence="2" key="1">
    <citation type="journal article" date="2023" name="Insect Mol. Biol.">
        <title>Genome sequencing provides insights into the evolution of gene families encoding plant cell wall-degrading enzymes in longhorned beetles.</title>
        <authorList>
            <person name="Shin N.R."/>
            <person name="Okamura Y."/>
            <person name="Kirsch R."/>
            <person name="Pauchet Y."/>
        </authorList>
    </citation>
    <scope>NUCLEOTIDE SEQUENCE</scope>
    <source>
        <strain evidence="2">RBIC_L_NR</strain>
    </source>
</reference>
<dbReference type="InterPro" id="IPR023393">
    <property type="entry name" value="START-like_dom_sf"/>
</dbReference>
<protein>
    <recommendedName>
        <fullName evidence="1">Phosphatidylinositol transfer protein N-terminal domain-containing protein</fullName>
    </recommendedName>
</protein>
<evidence type="ECO:0000313" key="2">
    <source>
        <dbReference type="EMBL" id="KAJ8932698.1"/>
    </source>
</evidence>
<sequence>MLNQLSTTFSEPTLYERKVQISNRDFACPDRGARENNPGYMKENFVICIESMHIADTGKQDNVHELSGDKLKQREVVFIDIANDPVASSDYKEDEDPIKFKSQKTGRGPLIGPDWKEKVNPVMTCYKLVTVEFKWQVFCWIDRWYGLTMEDIRAIEDKTKEELEALRQKGEVRGMRADSD</sequence>
<dbReference type="GO" id="GO:0005737">
    <property type="term" value="C:cytoplasm"/>
    <property type="evidence" value="ECO:0007669"/>
    <property type="project" value="TreeGrafter"/>
</dbReference>
<gene>
    <name evidence="2" type="ORF">NQ314_014522</name>
</gene>